<dbReference type="AlphaFoldDB" id="A0A2U1KZ11"/>
<accession>A0A2U1KZ11</accession>
<dbReference type="GO" id="GO:0022857">
    <property type="term" value="F:transmembrane transporter activity"/>
    <property type="evidence" value="ECO:0007669"/>
    <property type="project" value="InterPro"/>
</dbReference>
<dbReference type="InterPro" id="IPR036259">
    <property type="entry name" value="MFS_trans_sf"/>
</dbReference>
<evidence type="ECO:0000313" key="9">
    <source>
        <dbReference type="Proteomes" id="UP000245207"/>
    </source>
</evidence>
<evidence type="ECO:0000256" key="2">
    <source>
        <dbReference type="ARBA" id="ARBA00005982"/>
    </source>
</evidence>
<feature type="transmembrane region" description="Helical" evidence="7">
    <location>
        <begin position="12"/>
        <end position="34"/>
    </location>
</feature>
<evidence type="ECO:0000256" key="5">
    <source>
        <dbReference type="ARBA" id="ARBA00023136"/>
    </source>
</evidence>
<dbReference type="InterPro" id="IPR000109">
    <property type="entry name" value="POT_fam"/>
</dbReference>
<comment type="similarity">
    <text evidence="2">Belongs to the major facilitator superfamily. Proton-dependent oligopeptide transporter (POT/PTR) (TC 2.A.17) family.</text>
</comment>
<feature type="transmembrane region" description="Helical" evidence="7">
    <location>
        <begin position="148"/>
        <end position="167"/>
    </location>
</feature>
<dbReference type="GO" id="GO:0016020">
    <property type="term" value="C:membrane"/>
    <property type="evidence" value="ECO:0007669"/>
    <property type="project" value="UniProtKB-SubCell"/>
</dbReference>
<feature type="transmembrane region" description="Helical" evidence="7">
    <location>
        <begin position="54"/>
        <end position="75"/>
    </location>
</feature>
<gene>
    <name evidence="8" type="ORF">CTI12_AA548710</name>
</gene>
<keyword evidence="3 7" id="KW-0812">Transmembrane</keyword>
<dbReference type="Pfam" id="PF00854">
    <property type="entry name" value="PTR2"/>
    <property type="match status" value="1"/>
</dbReference>
<protein>
    <submittedName>
        <fullName evidence="8">Proton-dependent oligopeptide transporter family</fullName>
    </submittedName>
</protein>
<evidence type="ECO:0000256" key="7">
    <source>
        <dbReference type="SAM" id="Phobius"/>
    </source>
</evidence>
<comment type="subcellular location">
    <subcellularLocation>
        <location evidence="1">Membrane</location>
        <topology evidence="1">Multi-pass membrane protein</topology>
    </subcellularLocation>
</comment>
<evidence type="ECO:0000256" key="4">
    <source>
        <dbReference type="ARBA" id="ARBA00022989"/>
    </source>
</evidence>
<keyword evidence="5 7" id="KW-0472">Membrane</keyword>
<reference evidence="8 9" key="1">
    <citation type="journal article" date="2018" name="Mol. Plant">
        <title>The genome of Artemisia annua provides insight into the evolution of Asteraceae family and artemisinin biosynthesis.</title>
        <authorList>
            <person name="Shen Q."/>
            <person name="Zhang L."/>
            <person name="Liao Z."/>
            <person name="Wang S."/>
            <person name="Yan T."/>
            <person name="Shi P."/>
            <person name="Liu M."/>
            <person name="Fu X."/>
            <person name="Pan Q."/>
            <person name="Wang Y."/>
            <person name="Lv Z."/>
            <person name="Lu X."/>
            <person name="Zhang F."/>
            <person name="Jiang W."/>
            <person name="Ma Y."/>
            <person name="Chen M."/>
            <person name="Hao X."/>
            <person name="Li L."/>
            <person name="Tang Y."/>
            <person name="Lv G."/>
            <person name="Zhou Y."/>
            <person name="Sun X."/>
            <person name="Brodelius P.E."/>
            <person name="Rose J.K.C."/>
            <person name="Tang K."/>
        </authorList>
    </citation>
    <scope>NUCLEOTIDE SEQUENCE [LARGE SCALE GENOMIC DNA]</scope>
    <source>
        <strain evidence="9">cv. Huhao1</strain>
        <tissue evidence="8">Leaf</tissue>
    </source>
</reference>
<dbReference type="EMBL" id="PKPP01012684">
    <property type="protein sequence ID" value="PWA42007.1"/>
    <property type="molecule type" value="Genomic_DNA"/>
</dbReference>
<organism evidence="8 9">
    <name type="scientific">Artemisia annua</name>
    <name type="common">Sweet wormwood</name>
    <dbReference type="NCBI Taxonomy" id="35608"/>
    <lineage>
        <taxon>Eukaryota</taxon>
        <taxon>Viridiplantae</taxon>
        <taxon>Streptophyta</taxon>
        <taxon>Embryophyta</taxon>
        <taxon>Tracheophyta</taxon>
        <taxon>Spermatophyta</taxon>
        <taxon>Magnoliopsida</taxon>
        <taxon>eudicotyledons</taxon>
        <taxon>Gunneridae</taxon>
        <taxon>Pentapetalae</taxon>
        <taxon>asterids</taxon>
        <taxon>campanulids</taxon>
        <taxon>Asterales</taxon>
        <taxon>Asteraceae</taxon>
        <taxon>Asteroideae</taxon>
        <taxon>Anthemideae</taxon>
        <taxon>Artemisiinae</taxon>
        <taxon>Artemisia</taxon>
    </lineage>
</organism>
<dbReference type="PANTHER" id="PTHR11654">
    <property type="entry name" value="OLIGOPEPTIDE TRANSPORTER-RELATED"/>
    <property type="match status" value="1"/>
</dbReference>
<dbReference type="Gene3D" id="1.20.1250.20">
    <property type="entry name" value="MFS general substrate transporter like domains"/>
    <property type="match status" value="1"/>
</dbReference>
<feature type="transmembrane region" description="Helical" evidence="7">
    <location>
        <begin position="106"/>
        <end position="128"/>
    </location>
</feature>
<dbReference type="OrthoDB" id="8904098at2759"/>
<evidence type="ECO:0000313" key="8">
    <source>
        <dbReference type="EMBL" id="PWA42007.1"/>
    </source>
</evidence>
<evidence type="ECO:0000256" key="3">
    <source>
        <dbReference type="ARBA" id="ARBA00022692"/>
    </source>
</evidence>
<evidence type="ECO:0000256" key="1">
    <source>
        <dbReference type="ARBA" id="ARBA00004141"/>
    </source>
</evidence>
<name>A0A2U1KZ11_ARTAN</name>
<dbReference type="Proteomes" id="UP000245207">
    <property type="component" value="Unassembled WGS sequence"/>
</dbReference>
<keyword evidence="9" id="KW-1185">Reference proteome</keyword>
<evidence type="ECO:0000256" key="6">
    <source>
        <dbReference type="ARBA" id="ARBA00044504"/>
    </source>
</evidence>
<sequence>MRACNIQSTNSFDIPAATLLSFIGLSAIILIPIYDTIFVPLTRAITKRPSGITMLQRIGTGIAISVVSMVVAAIVETKRLEVAREYGLVDDPSAIVSVGWSRSIGLALYLSVIGIGSFLSSFLISILQKMTGGNGWISDNMNRGHIDYFYYLLAGISAGAFVIYIYAAKSYVYNRGTAL</sequence>
<proteinExistence type="inferred from homology"/>
<comment type="caution">
    <text evidence="8">The sequence shown here is derived from an EMBL/GenBank/DDBJ whole genome shotgun (WGS) entry which is preliminary data.</text>
</comment>
<comment type="similarity">
    <text evidence="6">Belongs to the major facilitator superfamily. Phosphate:H(+) symporter (TC 2.A.1.9) family.</text>
</comment>
<keyword evidence="4 7" id="KW-1133">Transmembrane helix</keyword>